<proteinExistence type="predicted"/>
<dbReference type="GO" id="GO:0005737">
    <property type="term" value="C:cytoplasm"/>
    <property type="evidence" value="ECO:0007669"/>
    <property type="project" value="TreeGrafter"/>
</dbReference>
<accession>A0A1R1YDB5</accession>
<dbReference type="InterPro" id="IPR000905">
    <property type="entry name" value="Gcp-like_dom"/>
</dbReference>
<dbReference type="GO" id="GO:0000408">
    <property type="term" value="C:EKC/KEOPS complex"/>
    <property type="evidence" value="ECO:0007669"/>
    <property type="project" value="TreeGrafter"/>
</dbReference>
<dbReference type="Proteomes" id="UP000187429">
    <property type="component" value="Unassembled WGS sequence"/>
</dbReference>
<keyword evidence="2" id="KW-0808">Transferase</keyword>
<protein>
    <submittedName>
        <fullName evidence="2">tRNA N6-adenosine threonylcarbamoyltransferase</fullName>
    </submittedName>
</protein>
<gene>
    <name evidence="2" type="ORF">AYI69_g4489</name>
</gene>
<dbReference type="Gene3D" id="3.30.420.40">
    <property type="match status" value="1"/>
</dbReference>
<name>A0A1R1YDB5_9FUNG</name>
<dbReference type="GO" id="GO:0016740">
    <property type="term" value="F:transferase activity"/>
    <property type="evidence" value="ECO:0007669"/>
    <property type="project" value="UniProtKB-KW"/>
</dbReference>
<sequence>MKLLTIGFEGSANKLGIGIVQHEFSSPISLPSVDYSKDDTQALPENITIEDLEAEESIEQDIENDSQTIFVNEPVDVKVLSNVRVTYNPPAGEGFLPKDTAAHHRSHILPLLKKALIDANVSMSDINAVCYTKGFLFFEFF</sequence>
<feature type="domain" description="Gcp-like" evidence="1">
    <location>
        <begin position="79"/>
        <end position="134"/>
    </location>
</feature>
<dbReference type="AlphaFoldDB" id="A0A1R1YDB5"/>
<dbReference type="PANTHER" id="PTHR11735">
    <property type="entry name" value="TRNA N6-ADENOSINE THREONYLCARBAMOYLTRANSFERASE"/>
    <property type="match status" value="1"/>
</dbReference>
<dbReference type="Pfam" id="PF00814">
    <property type="entry name" value="TsaD"/>
    <property type="match status" value="1"/>
</dbReference>
<organism evidence="2 3">
    <name type="scientific">Smittium culicis</name>
    <dbReference type="NCBI Taxonomy" id="133412"/>
    <lineage>
        <taxon>Eukaryota</taxon>
        <taxon>Fungi</taxon>
        <taxon>Fungi incertae sedis</taxon>
        <taxon>Zoopagomycota</taxon>
        <taxon>Kickxellomycotina</taxon>
        <taxon>Harpellomycetes</taxon>
        <taxon>Harpellales</taxon>
        <taxon>Legeriomycetaceae</taxon>
        <taxon>Smittium</taxon>
    </lineage>
</organism>
<dbReference type="EMBL" id="LSSM01001739">
    <property type="protein sequence ID" value="OMJ24870.1"/>
    <property type="molecule type" value="Genomic_DNA"/>
</dbReference>
<reference evidence="3" key="1">
    <citation type="submission" date="2017-01" db="EMBL/GenBank/DDBJ databases">
        <authorList>
            <person name="Wang Y."/>
            <person name="White M."/>
            <person name="Kvist S."/>
            <person name="Moncalvo J.-M."/>
        </authorList>
    </citation>
    <scope>NUCLEOTIDE SEQUENCE [LARGE SCALE GENOMIC DNA]</scope>
    <source>
        <strain evidence="3">ID-206-W2</strain>
    </source>
</reference>
<dbReference type="PANTHER" id="PTHR11735:SF14">
    <property type="entry name" value="TRNA N6-ADENOSINE THREONYLCARBAMOYLTRANSFERASE"/>
    <property type="match status" value="1"/>
</dbReference>
<evidence type="ECO:0000313" key="2">
    <source>
        <dbReference type="EMBL" id="OMJ24870.1"/>
    </source>
</evidence>
<dbReference type="SUPFAM" id="SSF53067">
    <property type="entry name" value="Actin-like ATPase domain"/>
    <property type="match status" value="1"/>
</dbReference>
<evidence type="ECO:0000259" key="1">
    <source>
        <dbReference type="Pfam" id="PF00814"/>
    </source>
</evidence>
<dbReference type="InterPro" id="IPR043129">
    <property type="entry name" value="ATPase_NBD"/>
</dbReference>
<comment type="caution">
    <text evidence="2">The sequence shown here is derived from an EMBL/GenBank/DDBJ whole genome shotgun (WGS) entry which is preliminary data.</text>
</comment>
<keyword evidence="3" id="KW-1185">Reference proteome</keyword>
<dbReference type="OrthoDB" id="10254073at2759"/>
<evidence type="ECO:0000313" key="3">
    <source>
        <dbReference type="Proteomes" id="UP000187429"/>
    </source>
</evidence>